<dbReference type="Proteomes" id="UP000708208">
    <property type="component" value="Unassembled WGS sequence"/>
</dbReference>
<dbReference type="PANTHER" id="PTHR44324">
    <property type="entry name" value="WD40 REPEAT DOMAIN 95"/>
    <property type="match status" value="1"/>
</dbReference>
<dbReference type="PROSITE" id="PS00678">
    <property type="entry name" value="WD_REPEATS_1"/>
    <property type="match status" value="1"/>
</dbReference>
<dbReference type="SMART" id="SM00320">
    <property type="entry name" value="WD40"/>
    <property type="match status" value="10"/>
</dbReference>
<dbReference type="EMBL" id="CAJVCH010017626">
    <property type="protein sequence ID" value="CAG7683956.1"/>
    <property type="molecule type" value="Genomic_DNA"/>
</dbReference>
<evidence type="ECO:0000256" key="2">
    <source>
        <dbReference type="PROSITE-ProRule" id="PRU00221"/>
    </source>
</evidence>
<evidence type="ECO:0000256" key="1">
    <source>
        <dbReference type="ARBA" id="ARBA00022737"/>
    </source>
</evidence>
<feature type="repeat" description="WD" evidence="2">
    <location>
        <begin position="1220"/>
        <end position="1254"/>
    </location>
</feature>
<feature type="compositionally biased region" description="Low complexity" evidence="3">
    <location>
        <begin position="1123"/>
        <end position="1138"/>
    </location>
</feature>
<organism evidence="4 5">
    <name type="scientific">Allacma fusca</name>
    <dbReference type="NCBI Taxonomy" id="39272"/>
    <lineage>
        <taxon>Eukaryota</taxon>
        <taxon>Metazoa</taxon>
        <taxon>Ecdysozoa</taxon>
        <taxon>Arthropoda</taxon>
        <taxon>Hexapoda</taxon>
        <taxon>Collembola</taxon>
        <taxon>Symphypleona</taxon>
        <taxon>Sminthuridae</taxon>
        <taxon>Allacma</taxon>
    </lineage>
</organism>
<dbReference type="PANTHER" id="PTHR44324:SF4">
    <property type="entry name" value="WD40 REPEAT DOMAIN 95"/>
    <property type="match status" value="1"/>
</dbReference>
<accession>A0A8J2J686</accession>
<dbReference type="PROSITE" id="PS50294">
    <property type="entry name" value="WD_REPEATS_REGION"/>
    <property type="match status" value="1"/>
</dbReference>
<evidence type="ECO:0000313" key="4">
    <source>
        <dbReference type="EMBL" id="CAG7683956.1"/>
    </source>
</evidence>
<feature type="compositionally biased region" description="Polar residues" evidence="3">
    <location>
        <begin position="1045"/>
        <end position="1064"/>
    </location>
</feature>
<evidence type="ECO:0000256" key="3">
    <source>
        <dbReference type="SAM" id="MobiDB-lite"/>
    </source>
</evidence>
<evidence type="ECO:0000313" key="5">
    <source>
        <dbReference type="Proteomes" id="UP000708208"/>
    </source>
</evidence>
<comment type="caution">
    <text evidence="4">The sequence shown here is derived from an EMBL/GenBank/DDBJ whole genome shotgun (WGS) entry which is preliminary data.</text>
</comment>
<proteinExistence type="predicted"/>
<feature type="region of interest" description="Disordered" evidence="3">
    <location>
        <begin position="1111"/>
        <end position="1147"/>
    </location>
</feature>
<feature type="repeat" description="WD" evidence="2">
    <location>
        <begin position="597"/>
        <end position="638"/>
    </location>
</feature>
<feature type="region of interest" description="Disordered" evidence="3">
    <location>
        <begin position="1025"/>
        <end position="1064"/>
    </location>
</feature>
<dbReference type="PROSITE" id="PS50082">
    <property type="entry name" value="WD_REPEATS_2"/>
    <property type="match status" value="2"/>
</dbReference>
<protein>
    <recommendedName>
        <fullName evidence="6">WD repeat-containing protein on Y chromosome</fullName>
    </recommendedName>
</protein>
<keyword evidence="2" id="KW-0853">WD repeat</keyword>
<keyword evidence="1" id="KW-0677">Repeat</keyword>
<dbReference type="OrthoDB" id="5980302at2759"/>
<evidence type="ECO:0008006" key="6">
    <source>
        <dbReference type="Google" id="ProtNLM"/>
    </source>
</evidence>
<dbReference type="Pfam" id="PF00400">
    <property type="entry name" value="WD40"/>
    <property type="match status" value="3"/>
</dbReference>
<sequence length="1395" mass="158765">MSRNKKFKIQTDKVRLLTDNEVIRLPAGYMDIPVLNWQEEDFSYGNDSETDEEDEFEPTGKWRIIPNWRDPEDEWSITTDWSDVTTKALQEESRIQIEATRVPSCHGRVESFIGKTFQTALGNDSGNKEGMEDQTLPVYRPWWDHDPMPGVHIPRFIWQVESETDIHTSRQIKVIKFQDNSVFQSEFRVLRKNNTEYIDTEEVEDVADDIEELLSLDVLETIRPLFNNGPLSMGEYKAAIADALGLPDEPHLFPKCLSDLFTQIDTFAVDKISWDDLCDFLQQQYAEKAETEYSSPPVALFPPCSIFDTPHRSPITRAFTLADKGLLCFSEDGIVSLWTSTFKPRIWRALGRPASLKTLSNISDKKSSKWFTDVVHLPRLSKFIVPTGERELQFYDTATYDPYCQLINLYSVPIHIDAKLTPQMSLIVVMGDMTGCVAVLIVDQAISTLRNWSQQRRVNSVPTISVHDAVGEDLGVKYGKFKVHDDMVSSIVFCTSMNRVVTASINQNRSLVMGTLLTTWTANEMMVSMSTKFVEGVTDISTKPKRRKPADEVIFPISNGCRTFDIWEEKRWLAAGGLDRLVWVFNMYVPSQPIAKLRGHNAALFKVIFDPRSETLFSICTEKTIRVWQLMTNTCIHTLDIKASKIKGPILHCFCPTTDGILIQTNDDCQFLKIKRIGDEAIEEGSTHVDGITAVCYNPQHEFIMSCSSEDIFVWECETGKMVAEFNTIGGDGSMHLDTIAEKKEAPMEEENIFIMPQPLLHGREQVDTYEVGTVTCVTLDNMGRRFFTAHANGVIKAWNFYNGRNLYNLYKPLDNNDICDMHYITVNAEHRYLMTVGWDRRVVIYIDTQGPEVVHQLSLPDEPIEFTHPTLGHQDDIWASTFGYPNLIASGDYSGRLMVWNINSGHIVGYLRTNAARDRQYAKDKFITSLVFHTQTFKTKKTTYLISSGPHHLMHLWRANTTREINVGSVGWTRPCDLPRDYVTCIKSVPENNLIVCADTWGCVSVWTIEDSLGEKEPTQWFPKSQLKGGKDPTGFRPVGSMEVSATQKQRSRMTDTSSTASIHSKDTLSMMVSSDVTQNAVAEVIDASNPVYNFNIAEVASSFGITLKSDENSTNEKSHKSSSSSKQTRSSKQDSSQSDKKQISTQTIDIDIPGSMFDVKIIPSSTQSKRILEKEKEKKRLAEFLEGDPLNTTNKQRVLRKKKGYGLGPVQMKFIRSWKCHVDGFACLEVCNTYGLIVTGSKDRSVRIWDFEGNHVGILGQPENWLVGDPTTYSPMHPQDVILDVKRIRGMEFFRKPPPPPLESELVAEEYVKTMLQQAERPRMTDKDIMEKSYPYERLLYYNVPTTLWIQSGAPVGPYKRFAMDKTQEIIPFNDGSVPKRKHRRMETEIKKF</sequence>
<feature type="compositionally biased region" description="Basic and acidic residues" evidence="3">
    <location>
        <begin position="1111"/>
        <end position="1121"/>
    </location>
</feature>
<dbReference type="InterPro" id="IPR051242">
    <property type="entry name" value="WD-EF-hand_domain"/>
</dbReference>
<dbReference type="InterPro" id="IPR019775">
    <property type="entry name" value="WD40_repeat_CS"/>
</dbReference>
<gene>
    <name evidence="4" type="ORF">AFUS01_LOCUS2995</name>
</gene>
<reference evidence="4" key="1">
    <citation type="submission" date="2021-06" db="EMBL/GenBank/DDBJ databases">
        <authorList>
            <person name="Hodson N. C."/>
            <person name="Mongue J. A."/>
            <person name="Jaron S. K."/>
        </authorList>
    </citation>
    <scope>NUCLEOTIDE SEQUENCE</scope>
</reference>
<name>A0A8J2J686_9HEXA</name>
<dbReference type="InterPro" id="IPR001680">
    <property type="entry name" value="WD40_rpt"/>
</dbReference>
<keyword evidence="5" id="KW-1185">Reference proteome</keyword>